<accession>A0A5E4T317</accession>
<dbReference type="Gene3D" id="3.10.450.620">
    <property type="entry name" value="JHP933, nucleotidyltransferase-like core domain"/>
    <property type="match status" value="1"/>
</dbReference>
<reference evidence="1 2" key="1">
    <citation type="submission" date="2019-08" db="EMBL/GenBank/DDBJ databases">
        <authorList>
            <person name="Peeters C."/>
        </authorList>
    </citation>
    <scope>NUCLEOTIDE SEQUENCE [LARGE SCALE GENOMIC DNA]</scope>
    <source>
        <strain evidence="1 2">LMG 31010</strain>
    </source>
</reference>
<name>A0A5E4T317_9BURK</name>
<sequence length="345" mass="38125">MAEYYFDLSTDEQYEALVFSSAQTGRPPHLLEKDVWVVWVLRALFTSALATDLTFKGGTSLSKAYKLIDRFSEDVDLTYDIRRLIPDLVPEGTSLPSSRSQSSKWTAAVRRALPTWINEQVLPVISDGLTREGLDATVGLAEDCTDTVLLRYPALASGTGYVAPVVRLEFGGRATGEPHAEMPVRCDMDGILDSVSFPDATPLVMNLSRTFWEKATAAHVYCAQGRIRGERYARHWHDLMSIAASNQFDNVLADMGVASMVAEHKSCFFIEKDSDGNVIDYQQAVSGGLRIVPEGPARDALWTDYSAMIEDDVLVESNVTFDELMLRCGTIQDILNRTAADTYAA</sequence>
<dbReference type="OrthoDB" id="9780929at2"/>
<dbReference type="AlphaFoldDB" id="A0A5E4T317"/>
<evidence type="ECO:0000313" key="2">
    <source>
        <dbReference type="Proteomes" id="UP000343335"/>
    </source>
</evidence>
<dbReference type="Proteomes" id="UP000343335">
    <property type="component" value="Unassembled WGS sequence"/>
</dbReference>
<protein>
    <recommendedName>
        <fullName evidence="3">Nucleotidyl transferase AbiEii/AbiGii toxin family protein</fullName>
    </recommendedName>
</protein>
<organism evidence="1 2">
    <name type="scientific">Pandoraea commovens</name>
    <dbReference type="NCBI Taxonomy" id="2508289"/>
    <lineage>
        <taxon>Bacteria</taxon>
        <taxon>Pseudomonadati</taxon>
        <taxon>Pseudomonadota</taxon>
        <taxon>Betaproteobacteria</taxon>
        <taxon>Burkholderiales</taxon>
        <taxon>Burkholderiaceae</taxon>
        <taxon>Pandoraea</taxon>
    </lineage>
</organism>
<dbReference type="RefSeq" id="WP_150663361.1">
    <property type="nucleotide sequence ID" value="NZ_CABPSA010000001.1"/>
</dbReference>
<evidence type="ECO:0000313" key="1">
    <source>
        <dbReference type="EMBL" id="VVD82195.1"/>
    </source>
</evidence>
<evidence type="ECO:0008006" key="3">
    <source>
        <dbReference type="Google" id="ProtNLM"/>
    </source>
</evidence>
<proteinExistence type="predicted"/>
<gene>
    <name evidence="1" type="ORF">PCO31010_01208</name>
</gene>
<dbReference type="EMBL" id="CABPSA010000001">
    <property type="protein sequence ID" value="VVD82195.1"/>
    <property type="molecule type" value="Genomic_DNA"/>
</dbReference>
<dbReference type="InterPro" id="IPR014942">
    <property type="entry name" value="AbiEii"/>
</dbReference>
<dbReference type="Pfam" id="PF08843">
    <property type="entry name" value="AbiEii"/>
    <property type="match status" value="1"/>
</dbReference>